<dbReference type="PANTHER" id="PTHR30055:SF158">
    <property type="entry name" value="POSSIBLE TRANSCRIPTIONAL REGULATORY PROTEIN (PROBABLY TETR-FAMILY)"/>
    <property type="match status" value="1"/>
</dbReference>
<dbReference type="InterPro" id="IPR036271">
    <property type="entry name" value="Tet_transcr_reg_TetR-rel_C_sf"/>
</dbReference>
<evidence type="ECO:0000256" key="3">
    <source>
        <dbReference type="ARBA" id="ARBA00023163"/>
    </source>
</evidence>
<keyword evidence="2 4" id="KW-0238">DNA-binding</keyword>
<feature type="DNA-binding region" description="H-T-H motif" evidence="4">
    <location>
        <begin position="51"/>
        <end position="70"/>
    </location>
</feature>
<gene>
    <name evidence="7" type="ORF">ACEZDB_03670</name>
</gene>
<dbReference type="InterPro" id="IPR001647">
    <property type="entry name" value="HTH_TetR"/>
</dbReference>
<keyword evidence="1" id="KW-0805">Transcription regulation</keyword>
<evidence type="ECO:0000256" key="1">
    <source>
        <dbReference type="ARBA" id="ARBA00023015"/>
    </source>
</evidence>
<dbReference type="Gene3D" id="1.10.357.10">
    <property type="entry name" value="Tetracycline Repressor, domain 2"/>
    <property type="match status" value="1"/>
</dbReference>
<organism evidence="7 8">
    <name type="scientific">Streptacidiphilus alkalitolerans</name>
    <dbReference type="NCBI Taxonomy" id="3342712"/>
    <lineage>
        <taxon>Bacteria</taxon>
        <taxon>Bacillati</taxon>
        <taxon>Actinomycetota</taxon>
        <taxon>Actinomycetes</taxon>
        <taxon>Kitasatosporales</taxon>
        <taxon>Streptomycetaceae</taxon>
        <taxon>Streptacidiphilus</taxon>
    </lineage>
</organism>
<dbReference type="RefSeq" id="WP_380548593.1">
    <property type="nucleotide sequence ID" value="NZ_JBHEZY010000001.1"/>
</dbReference>
<evidence type="ECO:0000256" key="2">
    <source>
        <dbReference type="ARBA" id="ARBA00023125"/>
    </source>
</evidence>
<evidence type="ECO:0000313" key="7">
    <source>
        <dbReference type="EMBL" id="MFC1429753.1"/>
    </source>
</evidence>
<reference evidence="7 8" key="1">
    <citation type="submission" date="2024-09" db="EMBL/GenBank/DDBJ databases">
        <authorList>
            <person name="Lee S.D."/>
        </authorList>
    </citation>
    <scope>NUCLEOTIDE SEQUENCE [LARGE SCALE GENOMIC DNA]</scope>
    <source>
        <strain evidence="7 8">N1-3</strain>
    </source>
</reference>
<dbReference type="PRINTS" id="PR00455">
    <property type="entry name" value="HTHTETR"/>
</dbReference>
<dbReference type="PANTHER" id="PTHR30055">
    <property type="entry name" value="HTH-TYPE TRANSCRIPTIONAL REGULATOR RUTR"/>
    <property type="match status" value="1"/>
</dbReference>
<dbReference type="InterPro" id="IPR054129">
    <property type="entry name" value="DesT_TetR_C"/>
</dbReference>
<evidence type="ECO:0000313" key="8">
    <source>
        <dbReference type="Proteomes" id="UP001592530"/>
    </source>
</evidence>
<proteinExistence type="predicted"/>
<dbReference type="PROSITE" id="PS50977">
    <property type="entry name" value="HTH_TETR_2"/>
    <property type="match status" value="1"/>
</dbReference>
<feature type="domain" description="HTH tetR-type" evidence="6">
    <location>
        <begin position="28"/>
        <end position="88"/>
    </location>
</feature>
<dbReference type="SUPFAM" id="SSF46689">
    <property type="entry name" value="Homeodomain-like"/>
    <property type="match status" value="1"/>
</dbReference>
<evidence type="ECO:0000256" key="5">
    <source>
        <dbReference type="SAM" id="MobiDB-lite"/>
    </source>
</evidence>
<protein>
    <submittedName>
        <fullName evidence="7">TetR/AcrR family transcriptional regulator</fullName>
    </submittedName>
</protein>
<dbReference type="SUPFAM" id="SSF48498">
    <property type="entry name" value="Tetracyclin repressor-like, C-terminal domain"/>
    <property type="match status" value="1"/>
</dbReference>
<dbReference type="InterPro" id="IPR009057">
    <property type="entry name" value="Homeodomain-like_sf"/>
</dbReference>
<dbReference type="Pfam" id="PF21943">
    <property type="entry name" value="TetR_C_46"/>
    <property type="match status" value="1"/>
</dbReference>
<name>A0ABV6WUR5_9ACTN</name>
<feature type="region of interest" description="Disordered" evidence="5">
    <location>
        <begin position="228"/>
        <end position="250"/>
    </location>
</feature>
<evidence type="ECO:0000256" key="4">
    <source>
        <dbReference type="PROSITE-ProRule" id="PRU00335"/>
    </source>
</evidence>
<dbReference type="EMBL" id="JBHEZY010000001">
    <property type="protein sequence ID" value="MFC1429753.1"/>
    <property type="molecule type" value="Genomic_DNA"/>
</dbReference>
<sequence>MRSDARPAAKSATGTGPAAPKAKRVPRAQREQQMLDAAVGVFSRCGYHAASMDEIAEASDVSKPMLYLYLGSKEELFAACIRREADRLIQAVGQAAEPGLETGEQLRRGLTAFFAFVAEHRESWIVLYQQARAQGEPVVEEVAAARRQVVDAVTALVRRAALDSAPPPRKGERPDRGEAAAVAQAIVGAADALAGWVLDTGPEPPEETARRLMSVIWIGLEPRLHGARYAAEPQPRPEPRSAHDPGTSQG</sequence>
<feature type="region of interest" description="Disordered" evidence="5">
    <location>
        <begin position="1"/>
        <end position="27"/>
    </location>
</feature>
<accession>A0ABV6WUR5</accession>
<dbReference type="Pfam" id="PF00440">
    <property type="entry name" value="TetR_N"/>
    <property type="match status" value="1"/>
</dbReference>
<dbReference type="InterPro" id="IPR050109">
    <property type="entry name" value="HTH-type_TetR-like_transc_reg"/>
</dbReference>
<comment type="caution">
    <text evidence="7">The sequence shown here is derived from an EMBL/GenBank/DDBJ whole genome shotgun (WGS) entry which is preliminary data.</text>
</comment>
<evidence type="ECO:0000259" key="6">
    <source>
        <dbReference type="PROSITE" id="PS50977"/>
    </source>
</evidence>
<keyword evidence="3" id="KW-0804">Transcription</keyword>
<dbReference type="Proteomes" id="UP001592530">
    <property type="component" value="Unassembled WGS sequence"/>
</dbReference>